<accession>A0A453DCY7</accession>
<protein>
    <submittedName>
        <fullName evidence="1">Uncharacterized protein</fullName>
    </submittedName>
</protein>
<dbReference type="AlphaFoldDB" id="A0A453DCY7"/>
<dbReference type="Proteomes" id="UP000015105">
    <property type="component" value="Chromosome 2D"/>
</dbReference>
<sequence length="42" mass="4653">MEMGPALTINFVGHLSTYSSPRKKKKTFPLIPPAIIYGPPPR</sequence>
<name>A0A453DCY7_AEGTS</name>
<organism evidence="1 2">
    <name type="scientific">Aegilops tauschii subsp. strangulata</name>
    <name type="common">Goatgrass</name>
    <dbReference type="NCBI Taxonomy" id="200361"/>
    <lineage>
        <taxon>Eukaryota</taxon>
        <taxon>Viridiplantae</taxon>
        <taxon>Streptophyta</taxon>
        <taxon>Embryophyta</taxon>
        <taxon>Tracheophyta</taxon>
        <taxon>Spermatophyta</taxon>
        <taxon>Magnoliopsida</taxon>
        <taxon>Liliopsida</taxon>
        <taxon>Poales</taxon>
        <taxon>Poaceae</taxon>
        <taxon>BOP clade</taxon>
        <taxon>Pooideae</taxon>
        <taxon>Triticodae</taxon>
        <taxon>Triticeae</taxon>
        <taxon>Triticinae</taxon>
        <taxon>Aegilops</taxon>
    </lineage>
</organism>
<reference evidence="1" key="5">
    <citation type="journal article" date="2021" name="G3 (Bethesda)">
        <title>Aegilops tauschii genome assembly Aet v5.0 features greater sequence contiguity and improved annotation.</title>
        <authorList>
            <person name="Wang L."/>
            <person name="Zhu T."/>
            <person name="Rodriguez J.C."/>
            <person name="Deal K.R."/>
            <person name="Dubcovsky J."/>
            <person name="McGuire P.E."/>
            <person name="Lux T."/>
            <person name="Spannagl M."/>
            <person name="Mayer K.F.X."/>
            <person name="Baldrich P."/>
            <person name="Meyers B.C."/>
            <person name="Huo N."/>
            <person name="Gu Y.Q."/>
            <person name="Zhou H."/>
            <person name="Devos K.M."/>
            <person name="Bennetzen J.L."/>
            <person name="Unver T."/>
            <person name="Budak H."/>
            <person name="Gulick P.J."/>
            <person name="Galiba G."/>
            <person name="Kalapos B."/>
            <person name="Nelson D.R."/>
            <person name="Li P."/>
            <person name="You F.M."/>
            <person name="Luo M.C."/>
            <person name="Dvorak J."/>
        </authorList>
    </citation>
    <scope>NUCLEOTIDE SEQUENCE [LARGE SCALE GENOMIC DNA]</scope>
    <source>
        <strain evidence="1">cv. AL8/78</strain>
    </source>
</reference>
<dbReference type="Gramene" id="AET2Gv21190100.26">
    <property type="protein sequence ID" value="AET2Gv21190100.26"/>
    <property type="gene ID" value="AET2Gv21190100"/>
</dbReference>
<reference evidence="1" key="3">
    <citation type="journal article" date="2017" name="Nature">
        <title>Genome sequence of the progenitor of the wheat D genome Aegilops tauschii.</title>
        <authorList>
            <person name="Luo M.C."/>
            <person name="Gu Y.Q."/>
            <person name="Puiu D."/>
            <person name="Wang H."/>
            <person name="Twardziok S.O."/>
            <person name="Deal K.R."/>
            <person name="Huo N."/>
            <person name="Zhu T."/>
            <person name="Wang L."/>
            <person name="Wang Y."/>
            <person name="McGuire P.E."/>
            <person name="Liu S."/>
            <person name="Long H."/>
            <person name="Ramasamy R.K."/>
            <person name="Rodriguez J.C."/>
            <person name="Van S.L."/>
            <person name="Yuan L."/>
            <person name="Wang Z."/>
            <person name="Xia Z."/>
            <person name="Xiao L."/>
            <person name="Anderson O.D."/>
            <person name="Ouyang S."/>
            <person name="Liang Y."/>
            <person name="Zimin A.V."/>
            <person name="Pertea G."/>
            <person name="Qi P."/>
            <person name="Bennetzen J.L."/>
            <person name="Dai X."/>
            <person name="Dawson M.W."/>
            <person name="Muller H.G."/>
            <person name="Kugler K."/>
            <person name="Rivarola-Duarte L."/>
            <person name="Spannagl M."/>
            <person name="Mayer K.F.X."/>
            <person name="Lu F.H."/>
            <person name="Bevan M.W."/>
            <person name="Leroy P."/>
            <person name="Li P."/>
            <person name="You F.M."/>
            <person name="Sun Q."/>
            <person name="Liu Z."/>
            <person name="Lyons E."/>
            <person name="Wicker T."/>
            <person name="Salzberg S.L."/>
            <person name="Devos K.M."/>
            <person name="Dvorak J."/>
        </authorList>
    </citation>
    <scope>NUCLEOTIDE SEQUENCE [LARGE SCALE GENOMIC DNA]</scope>
    <source>
        <strain evidence="1">cv. AL8/78</strain>
    </source>
</reference>
<proteinExistence type="predicted"/>
<evidence type="ECO:0000313" key="1">
    <source>
        <dbReference type="EnsemblPlants" id="AET2Gv21190100.26"/>
    </source>
</evidence>
<reference evidence="2" key="1">
    <citation type="journal article" date="2014" name="Science">
        <title>Ancient hybridizations among the ancestral genomes of bread wheat.</title>
        <authorList>
            <consortium name="International Wheat Genome Sequencing Consortium,"/>
            <person name="Marcussen T."/>
            <person name="Sandve S.R."/>
            <person name="Heier L."/>
            <person name="Spannagl M."/>
            <person name="Pfeifer M."/>
            <person name="Jakobsen K.S."/>
            <person name="Wulff B.B."/>
            <person name="Steuernagel B."/>
            <person name="Mayer K.F."/>
            <person name="Olsen O.A."/>
        </authorList>
    </citation>
    <scope>NUCLEOTIDE SEQUENCE [LARGE SCALE GENOMIC DNA]</scope>
    <source>
        <strain evidence="2">cv. AL8/78</strain>
    </source>
</reference>
<evidence type="ECO:0000313" key="2">
    <source>
        <dbReference type="Proteomes" id="UP000015105"/>
    </source>
</evidence>
<reference evidence="1" key="4">
    <citation type="submission" date="2019-03" db="UniProtKB">
        <authorList>
            <consortium name="EnsemblPlants"/>
        </authorList>
    </citation>
    <scope>IDENTIFICATION</scope>
</reference>
<dbReference type="EnsemblPlants" id="AET2Gv21190100.26">
    <property type="protein sequence ID" value="AET2Gv21190100.26"/>
    <property type="gene ID" value="AET2Gv21190100"/>
</dbReference>
<keyword evidence="2" id="KW-1185">Reference proteome</keyword>
<reference evidence="2" key="2">
    <citation type="journal article" date="2017" name="Nat. Plants">
        <title>The Aegilops tauschii genome reveals multiple impacts of transposons.</title>
        <authorList>
            <person name="Zhao G."/>
            <person name="Zou C."/>
            <person name="Li K."/>
            <person name="Wang K."/>
            <person name="Li T."/>
            <person name="Gao L."/>
            <person name="Zhang X."/>
            <person name="Wang H."/>
            <person name="Yang Z."/>
            <person name="Liu X."/>
            <person name="Jiang W."/>
            <person name="Mao L."/>
            <person name="Kong X."/>
            <person name="Jiao Y."/>
            <person name="Jia J."/>
        </authorList>
    </citation>
    <scope>NUCLEOTIDE SEQUENCE [LARGE SCALE GENOMIC DNA]</scope>
    <source>
        <strain evidence="2">cv. AL8/78</strain>
    </source>
</reference>